<sequence>MSPSSIVRTPMNRRGFVSLAGSAAAGVALTACGSSGSGSAKTVTIEYWHQFSAAYGGAAMEKLIAKFNKQNPGIHVVSSYKDAATQPLQLLQPTFIGGATPPDVGAIYFGSELLGFMANKFPYTSVDQLADKFSGKDFLAKMPTNMLQAAKVGSTQVGLPLYAAVLMGIYNVDVVRGAGVDPASLTTWDQWRAAARTIRRRTGAPPLWIHLDSTDNWGSQTLVESNGGRFVECGPDGAKAAIAGPAGVEAIEMWTGLVRDGLASPSRSAAAQQAFMAGRLPVVFTTPGLYGTFKSQAKFEIAGTPAPSFGSKPQRLPIGGKLMVCFARDERKQEASWRLMQFLASPESQAALDKATGYLPVRQDVPSPADAFGRLGVKQAAFAVPRQGFPGPQGPQAAQALFDGMVTLLNSRTEVKPALAGIAAKVDGLVKGQPCR</sequence>
<dbReference type="RefSeq" id="WP_201857932.1">
    <property type="nucleotide sequence ID" value="NZ_JAERRG010000044.1"/>
</dbReference>
<dbReference type="SUPFAM" id="SSF53850">
    <property type="entry name" value="Periplasmic binding protein-like II"/>
    <property type="match status" value="1"/>
</dbReference>
<accession>A0ABS1Q712</accession>
<dbReference type="EMBL" id="JAERRG010000044">
    <property type="protein sequence ID" value="MBL1120165.1"/>
    <property type="molecule type" value="Genomic_DNA"/>
</dbReference>
<evidence type="ECO:0000313" key="1">
    <source>
        <dbReference type="EMBL" id="MBL1120165.1"/>
    </source>
</evidence>
<organism evidence="1 2">
    <name type="scientific">Streptomyces endocoffeicus</name>
    <dbReference type="NCBI Taxonomy" id="2898945"/>
    <lineage>
        <taxon>Bacteria</taxon>
        <taxon>Bacillati</taxon>
        <taxon>Actinomycetota</taxon>
        <taxon>Actinomycetes</taxon>
        <taxon>Kitasatosporales</taxon>
        <taxon>Streptomycetaceae</taxon>
        <taxon>Streptomyces</taxon>
    </lineage>
</organism>
<dbReference type="PROSITE" id="PS51318">
    <property type="entry name" value="TAT"/>
    <property type="match status" value="1"/>
</dbReference>
<comment type="caution">
    <text evidence="1">The sequence shown here is derived from an EMBL/GenBank/DDBJ whole genome shotgun (WGS) entry which is preliminary data.</text>
</comment>
<dbReference type="InterPro" id="IPR006059">
    <property type="entry name" value="SBP"/>
</dbReference>
<dbReference type="InterPro" id="IPR006311">
    <property type="entry name" value="TAT_signal"/>
</dbReference>
<dbReference type="Pfam" id="PF13416">
    <property type="entry name" value="SBP_bac_8"/>
    <property type="match status" value="1"/>
</dbReference>
<dbReference type="PANTHER" id="PTHR43649:SF12">
    <property type="entry name" value="DIACETYLCHITOBIOSE BINDING PROTEIN DASA"/>
    <property type="match status" value="1"/>
</dbReference>
<evidence type="ECO:0000313" key="2">
    <source>
        <dbReference type="Proteomes" id="UP000621510"/>
    </source>
</evidence>
<reference evidence="1 2" key="1">
    <citation type="submission" date="2021-01" db="EMBL/GenBank/DDBJ databases">
        <title>WGS of actinomycetes isolated from Thailand.</title>
        <authorList>
            <person name="Thawai C."/>
        </authorList>
    </citation>
    <scope>NUCLEOTIDE SEQUENCE [LARGE SCALE GENOMIC DNA]</scope>
    <source>
        <strain evidence="1 2">CA3R110</strain>
    </source>
</reference>
<name>A0ABS1Q712_9ACTN</name>
<keyword evidence="2" id="KW-1185">Reference proteome</keyword>
<dbReference type="PANTHER" id="PTHR43649">
    <property type="entry name" value="ARABINOSE-BINDING PROTEIN-RELATED"/>
    <property type="match status" value="1"/>
</dbReference>
<protein>
    <submittedName>
        <fullName evidence="1">Extracellular solute-binding protein</fullName>
    </submittedName>
</protein>
<gene>
    <name evidence="1" type="ORF">JK364_48920</name>
</gene>
<dbReference type="Gene3D" id="3.40.190.10">
    <property type="entry name" value="Periplasmic binding protein-like II"/>
    <property type="match status" value="1"/>
</dbReference>
<proteinExistence type="predicted"/>
<dbReference type="Proteomes" id="UP000621510">
    <property type="component" value="Unassembled WGS sequence"/>
</dbReference>
<dbReference type="InterPro" id="IPR050490">
    <property type="entry name" value="Bact_solute-bd_prot1"/>
</dbReference>